<dbReference type="GO" id="GO:0017004">
    <property type="term" value="P:cytochrome complex assembly"/>
    <property type="evidence" value="ECO:0007669"/>
    <property type="project" value="UniProtKB-KW"/>
</dbReference>
<sequence>MKKNILIIFLSLIIFASKGQVKTKITGCIPEYKENDADVEISVFYPHIIGNGRKVDYKTRTSRGHFEFELDIDEPLSVTGTLNEQEMIFPGAYSILVNPGDSIHVEIPNAKKLGIMNLKFSGIGSPKVHFQQAIVAQILSLYKQDPAYRLQSLSYQFASTDKKLNAIDSICTKYKGNFKTSEIDLIKAMEYETVLHMLMYSSMQSTNDSLKTLFKNYIVKKNRMKPFLTNHVIHNYGMTVLSDFVLLSEYDNPKNDGFRVNENPVEYCKLIIKYLSKYPAAKEYLLANTALNVFSDEQDSENSNIIYRLYSDNVDHGSTFYRKVLDSYQIIKSRLKKGMPFYSFSLPDTTGKIHELSDFKGKVVILDFWFNGCGGCRELAPVMVELEKEYIGKEIQFISISIDRDKSLWLKGIGKYCSKSSLQLFTEGLETKHPLVEFLNPGGFPFLIAIDKHGNLIGPPPDPRGGVSDFKRFIGKYL</sequence>
<comment type="caution">
    <text evidence="6">The sequence shown here is derived from an EMBL/GenBank/DDBJ whole genome shotgun (WGS) entry which is preliminary data.</text>
</comment>
<evidence type="ECO:0000256" key="1">
    <source>
        <dbReference type="ARBA" id="ARBA00004196"/>
    </source>
</evidence>
<evidence type="ECO:0000256" key="2">
    <source>
        <dbReference type="ARBA" id="ARBA00022748"/>
    </source>
</evidence>
<dbReference type="GO" id="GO:0016209">
    <property type="term" value="F:antioxidant activity"/>
    <property type="evidence" value="ECO:0007669"/>
    <property type="project" value="InterPro"/>
</dbReference>
<reference evidence="6" key="1">
    <citation type="submission" date="2023-06" db="EMBL/GenBank/DDBJ databases">
        <title>Two Chryseobacterium gambrini strains from China.</title>
        <authorList>
            <person name="Zeng J."/>
            <person name="Wu Y."/>
        </authorList>
    </citation>
    <scope>NUCLEOTIDE SEQUENCE</scope>
    <source>
        <strain evidence="6">SQ219</strain>
    </source>
</reference>
<dbReference type="EMBL" id="JAUHGV010000002">
    <property type="protein sequence ID" value="MDN4011492.1"/>
    <property type="molecule type" value="Genomic_DNA"/>
</dbReference>
<dbReference type="InterPro" id="IPR013766">
    <property type="entry name" value="Thioredoxin_domain"/>
</dbReference>
<dbReference type="Gene3D" id="3.40.30.10">
    <property type="entry name" value="Glutaredoxin"/>
    <property type="match status" value="1"/>
</dbReference>
<dbReference type="InterPro" id="IPR050553">
    <property type="entry name" value="Thioredoxin_ResA/DsbE_sf"/>
</dbReference>
<dbReference type="CDD" id="cd02966">
    <property type="entry name" value="TlpA_like_family"/>
    <property type="match status" value="1"/>
</dbReference>
<dbReference type="PANTHER" id="PTHR42852:SF6">
    <property type="entry name" value="THIOL:DISULFIDE INTERCHANGE PROTEIN DSBE"/>
    <property type="match status" value="1"/>
</dbReference>
<feature type="domain" description="Thioredoxin" evidence="5">
    <location>
        <begin position="335"/>
        <end position="478"/>
    </location>
</feature>
<dbReference type="InterPro" id="IPR036249">
    <property type="entry name" value="Thioredoxin-like_sf"/>
</dbReference>
<accession>A0AAJ1R1I6</accession>
<evidence type="ECO:0000313" key="6">
    <source>
        <dbReference type="EMBL" id="MDN4011492.1"/>
    </source>
</evidence>
<proteinExistence type="predicted"/>
<dbReference type="PANTHER" id="PTHR42852">
    <property type="entry name" value="THIOL:DISULFIDE INTERCHANGE PROTEIN DSBE"/>
    <property type="match status" value="1"/>
</dbReference>
<keyword evidence="3" id="KW-1015">Disulfide bond</keyword>
<dbReference type="Pfam" id="PF00578">
    <property type="entry name" value="AhpC-TSA"/>
    <property type="match status" value="1"/>
</dbReference>
<dbReference type="PROSITE" id="PS51352">
    <property type="entry name" value="THIOREDOXIN_2"/>
    <property type="match status" value="1"/>
</dbReference>
<keyword evidence="2" id="KW-0201">Cytochrome c-type biogenesis</keyword>
<organism evidence="6 7">
    <name type="scientific">Chryseobacterium gambrini</name>
    <dbReference type="NCBI Taxonomy" id="373672"/>
    <lineage>
        <taxon>Bacteria</taxon>
        <taxon>Pseudomonadati</taxon>
        <taxon>Bacteroidota</taxon>
        <taxon>Flavobacteriia</taxon>
        <taxon>Flavobacteriales</taxon>
        <taxon>Weeksellaceae</taxon>
        <taxon>Chryseobacterium group</taxon>
        <taxon>Chryseobacterium</taxon>
    </lineage>
</organism>
<dbReference type="RefSeq" id="WP_214588933.1">
    <property type="nucleotide sequence ID" value="NZ_JAUHGV010000002.1"/>
</dbReference>
<dbReference type="GO" id="GO:0016491">
    <property type="term" value="F:oxidoreductase activity"/>
    <property type="evidence" value="ECO:0007669"/>
    <property type="project" value="InterPro"/>
</dbReference>
<dbReference type="GO" id="GO:0030313">
    <property type="term" value="C:cell envelope"/>
    <property type="evidence" value="ECO:0007669"/>
    <property type="project" value="UniProtKB-SubCell"/>
</dbReference>
<dbReference type="AlphaFoldDB" id="A0AAJ1R1I6"/>
<keyword evidence="4" id="KW-0676">Redox-active center</keyword>
<name>A0AAJ1R1I6_9FLAO</name>
<dbReference type="Proteomes" id="UP001225933">
    <property type="component" value="Unassembled WGS sequence"/>
</dbReference>
<dbReference type="SUPFAM" id="SSF52833">
    <property type="entry name" value="Thioredoxin-like"/>
    <property type="match status" value="1"/>
</dbReference>
<dbReference type="InterPro" id="IPR000866">
    <property type="entry name" value="AhpC/TSA"/>
</dbReference>
<gene>
    <name evidence="6" type="ORF">QX233_03355</name>
</gene>
<evidence type="ECO:0000313" key="7">
    <source>
        <dbReference type="Proteomes" id="UP001225933"/>
    </source>
</evidence>
<evidence type="ECO:0000259" key="5">
    <source>
        <dbReference type="PROSITE" id="PS51352"/>
    </source>
</evidence>
<protein>
    <submittedName>
        <fullName evidence="6">TlpA disulfide reductase family protein</fullName>
    </submittedName>
</protein>
<comment type="subcellular location">
    <subcellularLocation>
        <location evidence="1">Cell envelope</location>
    </subcellularLocation>
</comment>
<evidence type="ECO:0000256" key="3">
    <source>
        <dbReference type="ARBA" id="ARBA00023157"/>
    </source>
</evidence>
<evidence type="ECO:0000256" key="4">
    <source>
        <dbReference type="ARBA" id="ARBA00023284"/>
    </source>
</evidence>